<organism evidence="2 3">
    <name type="scientific">Babesia bovis</name>
    <dbReference type="NCBI Taxonomy" id="5865"/>
    <lineage>
        <taxon>Eukaryota</taxon>
        <taxon>Sar</taxon>
        <taxon>Alveolata</taxon>
        <taxon>Apicomplexa</taxon>
        <taxon>Aconoidasida</taxon>
        <taxon>Piroplasmida</taxon>
        <taxon>Babesiidae</taxon>
        <taxon>Babesia</taxon>
    </lineage>
</organism>
<proteinExistence type="evidence at transcript level"/>
<reference evidence="2" key="2">
    <citation type="submission" date="2007-08" db="EMBL/GenBank/DDBJ databases">
        <authorList>
            <person name="Nene V."/>
        </authorList>
    </citation>
    <scope>NUCLEOTIDE SEQUENCE</scope>
    <source>
        <strain evidence="2">T2Bo</strain>
    </source>
</reference>
<dbReference type="SUPFAM" id="SSF51230">
    <property type="entry name" value="Single hybrid motif"/>
    <property type="match status" value="1"/>
</dbReference>
<reference evidence="2 3" key="1">
    <citation type="journal article" date="2007" name="PLoS Pathog.">
        <title>Genome sequence of Babesia bovis and comparative analysis of apicomplexan hemoprotozoa.</title>
        <authorList>
            <person name="Brayton K.A."/>
            <person name="Lau A.O.T."/>
            <person name="Herndon D.R."/>
            <person name="Hannick L."/>
            <person name="Kappmeyer L.S."/>
            <person name="Berens S.J."/>
            <person name="Bidwell S.L."/>
            <person name="Brown W.C."/>
            <person name="Crabtree J."/>
            <person name="Fadrosh D."/>
            <person name="Feldblum T."/>
            <person name="Forberger H.A."/>
            <person name="Haas B.J."/>
            <person name="Howell J.M."/>
            <person name="Khouri H."/>
            <person name="Koo H."/>
            <person name="Mann D.J."/>
            <person name="Norimine J."/>
            <person name="Paulsen I.T."/>
            <person name="Radune D."/>
            <person name="Ren Q."/>
            <person name="Smith R.K. Jr."/>
            <person name="Suarez C.E."/>
            <person name="White O."/>
            <person name="Wortman J.R."/>
            <person name="Knowles D.P. Jr."/>
            <person name="McElwain T.F."/>
            <person name="Nene V.M."/>
        </authorList>
    </citation>
    <scope>NUCLEOTIDE SEQUENCE [LARGE SCALE GENOMIC DNA]</scope>
    <source>
        <strain evidence="2">T2Bo</strain>
    </source>
</reference>
<keyword evidence="3" id="KW-1185">Reference proteome</keyword>
<reference evidence="1" key="3">
    <citation type="journal article" date="2014" name="BMC Genomics">
        <title>The Babesia bovis gene and promoter model: an update from full-length EST analysis.</title>
        <authorList>
            <person name="Yamagishi J."/>
            <person name="Wakaguri H."/>
            <person name="Yokoyama N."/>
            <person name="Yamashita R."/>
            <person name="Suzuki Y."/>
            <person name="Xuan X."/>
            <person name="Igarashi I."/>
        </authorList>
    </citation>
    <scope>NUCLEOTIDE SEQUENCE</scope>
    <source>
        <strain evidence="1">Texas</strain>
    </source>
</reference>
<reference evidence="3" key="4">
    <citation type="journal article" date="2020" name="Data Brief">
        <title>Transcriptome dataset of Babesia bovis life stages within vertebrate and invertebrate hosts.</title>
        <authorList>
            <person name="Ueti M.W."/>
            <person name="Johnson W.C."/>
            <person name="Kappmeyer L.S."/>
            <person name="Herndon D.R."/>
            <person name="Mousel M.R."/>
            <person name="Reif K.E."/>
            <person name="Taus N.S."/>
            <person name="Ifeonu O.O."/>
            <person name="Silva J.C."/>
            <person name="Suarez C.E."/>
            <person name="Brayton K.A."/>
        </authorList>
    </citation>
    <scope>NUCLEOTIDE SEQUENCE [LARGE SCALE GENOMIC DNA]</scope>
</reference>
<dbReference type="RefSeq" id="XP_001611563.1">
    <property type="nucleotide sequence ID" value="XM_001611513.1"/>
</dbReference>
<dbReference type="VEuPathDB" id="PiroplasmaDB:BBOV_III004320"/>
<dbReference type="KEGG" id="bbo:BBOV_III004320"/>
<evidence type="ECO:0000313" key="3">
    <source>
        <dbReference type="Proteomes" id="UP000002173"/>
    </source>
</evidence>
<dbReference type="Proteomes" id="UP000002173">
    <property type="component" value="Unassembled WGS sequence"/>
</dbReference>
<sequence>MDTIRSVLKRGQRTVSGVVGARGASSLISKRSVASESVCREVHGDYVLKPVPGEASKYYLSFSKDKMESLKELSFIDFTKDNVVNKGEFLLSMESAKTMFDFMSPATLKIIKRNKKFADRPSEDVLKELKEDPELDENYLMVVELQ</sequence>
<dbReference type="InterPro" id="IPR011053">
    <property type="entry name" value="Single_hybrid_motif"/>
</dbReference>
<dbReference type="Gene3D" id="2.40.50.100">
    <property type="match status" value="1"/>
</dbReference>
<evidence type="ECO:0000313" key="2">
    <source>
        <dbReference type="EMBL" id="EDO07995.1"/>
    </source>
</evidence>
<dbReference type="GeneID" id="5479812"/>
<dbReference type="eggNOG" id="ENOG502TN4J">
    <property type="taxonomic scope" value="Eukaryota"/>
</dbReference>
<dbReference type="OMA" id="FKEIVYI"/>
<name>A7AN61_BABBO</name>
<accession>A7AN61</accession>
<dbReference type="EMBL" id="AAXT01000001">
    <property type="protein sequence ID" value="EDO07995.1"/>
    <property type="molecule type" value="Genomic_DNA"/>
</dbReference>
<protein>
    <submittedName>
        <fullName evidence="2">Uncharacterized protein</fullName>
    </submittedName>
</protein>
<dbReference type="EMBL" id="AK440858">
    <property type="protein sequence ID" value="BAN64652.1"/>
    <property type="molecule type" value="mRNA"/>
</dbReference>
<reference evidence="3" key="5">
    <citation type="journal article" date="2021" name="Int. J. Parasitol.">
        <title>Comparative analysis of gene expression between Babesia bovis blood stages and kinetes allowed by improved genome annotation.</title>
        <authorList>
            <person name="Ueti M.W."/>
            <person name="Johnson W.C."/>
            <person name="Kappmeyer L.S."/>
            <person name="Herndon D.R."/>
            <person name="Mousel M.R."/>
            <person name="Reif K.E."/>
            <person name="Taus N.S."/>
            <person name="Ifeonu O.O."/>
            <person name="Silva J.C."/>
            <person name="Suarez C.E."/>
            <person name="Brayton K.A."/>
        </authorList>
    </citation>
    <scope>NUCLEOTIDE SEQUENCE [LARGE SCALE GENOMIC DNA]</scope>
</reference>
<gene>
    <name evidence="1 2" type="ORF">BBOV_III004320</name>
</gene>
<evidence type="ECO:0000313" key="1">
    <source>
        <dbReference type="EMBL" id="BAN64652.1"/>
    </source>
</evidence>
<dbReference type="AlphaFoldDB" id="A7AN61"/>